<organism evidence="1">
    <name type="scientific">Rhizophora mucronata</name>
    <name type="common">Asiatic mangrove</name>
    <dbReference type="NCBI Taxonomy" id="61149"/>
    <lineage>
        <taxon>Eukaryota</taxon>
        <taxon>Viridiplantae</taxon>
        <taxon>Streptophyta</taxon>
        <taxon>Embryophyta</taxon>
        <taxon>Tracheophyta</taxon>
        <taxon>Spermatophyta</taxon>
        <taxon>Magnoliopsida</taxon>
        <taxon>eudicotyledons</taxon>
        <taxon>Gunneridae</taxon>
        <taxon>Pentapetalae</taxon>
        <taxon>rosids</taxon>
        <taxon>fabids</taxon>
        <taxon>Malpighiales</taxon>
        <taxon>Rhizophoraceae</taxon>
        <taxon>Rhizophora</taxon>
    </lineage>
</organism>
<dbReference type="AlphaFoldDB" id="A0A2P2QWC3"/>
<dbReference type="EMBL" id="GGEC01090687">
    <property type="protein sequence ID" value="MBX71171.1"/>
    <property type="molecule type" value="Transcribed_RNA"/>
</dbReference>
<protein>
    <submittedName>
        <fullName evidence="1">Uncharacterized protein</fullName>
    </submittedName>
</protein>
<evidence type="ECO:0000313" key="1">
    <source>
        <dbReference type="EMBL" id="MBX71171.1"/>
    </source>
</evidence>
<sequence>MLLKRVVDLKFGTTLFMNITVEEWFIQKGVSLNVCP</sequence>
<proteinExistence type="predicted"/>
<reference evidence="1" key="1">
    <citation type="submission" date="2018-02" db="EMBL/GenBank/DDBJ databases">
        <title>Rhizophora mucronata_Transcriptome.</title>
        <authorList>
            <person name="Meera S.P."/>
            <person name="Sreeshan A."/>
            <person name="Augustine A."/>
        </authorList>
    </citation>
    <scope>NUCLEOTIDE SEQUENCE</scope>
    <source>
        <tissue evidence="1">Leaf</tissue>
    </source>
</reference>
<name>A0A2P2QWC3_RHIMU</name>
<accession>A0A2P2QWC3</accession>